<dbReference type="Pfam" id="PF00498">
    <property type="entry name" value="FHA"/>
    <property type="match status" value="1"/>
</dbReference>
<dbReference type="PANTHER" id="PTHR48041:SF139">
    <property type="entry name" value="PROTEIN SCARLET"/>
    <property type="match status" value="1"/>
</dbReference>
<dbReference type="Gene3D" id="3.40.50.300">
    <property type="entry name" value="P-loop containing nucleotide triphosphate hydrolases"/>
    <property type="match status" value="1"/>
</dbReference>
<feature type="compositionally biased region" description="Pro residues" evidence="9">
    <location>
        <begin position="222"/>
        <end position="234"/>
    </location>
</feature>
<keyword evidence="3" id="KW-0597">Phosphoprotein</keyword>
<feature type="transmembrane region" description="Helical" evidence="10">
    <location>
        <begin position="805"/>
        <end position="823"/>
    </location>
</feature>
<dbReference type="SMART" id="SM00382">
    <property type="entry name" value="AAA"/>
    <property type="match status" value="1"/>
</dbReference>
<dbReference type="CDD" id="cd00060">
    <property type="entry name" value="FHA"/>
    <property type="match status" value="1"/>
</dbReference>
<dbReference type="InterPro" id="IPR027417">
    <property type="entry name" value="P-loop_NTPase"/>
</dbReference>
<evidence type="ECO:0000313" key="14">
    <source>
        <dbReference type="Proteomes" id="UP000287547"/>
    </source>
</evidence>
<evidence type="ECO:0000256" key="1">
    <source>
        <dbReference type="ARBA" id="ARBA00004141"/>
    </source>
</evidence>
<comment type="caution">
    <text evidence="13">The sequence shown here is derived from an EMBL/GenBank/DDBJ whole genome shotgun (WGS) entry which is preliminary data.</text>
</comment>
<keyword evidence="8 10" id="KW-0472">Membrane</keyword>
<gene>
    <name evidence="13" type="ORF">DMH04_49615</name>
</gene>
<dbReference type="RefSeq" id="WP_037268618.1">
    <property type="nucleotide sequence ID" value="NZ_QHKI01000087.1"/>
</dbReference>
<feature type="domain" description="FHA" evidence="11">
    <location>
        <begin position="245"/>
        <end position="295"/>
    </location>
</feature>
<name>A0A428YC43_KIBAR</name>
<evidence type="ECO:0000256" key="3">
    <source>
        <dbReference type="ARBA" id="ARBA00022553"/>
    </source>
</evidence>
<dbReference type="AlphaFoldDB" id="A0A428YC43"/>
<dbReference type="Pfam" id="PF00005">
    <property type="entry name" value="ABC_tran"/>
    <property type="match status" value="1"/>
</dbReference>
<evidence type="ECO:0000256" key="2">
    <source>
        <dbReference type="ARBA" id="ARBA00022448"/>
    </source>
</evidence>
<dbReference type="InterPro" id="IPR003593">
    <property type="entry name" value="AAA+_ATPase"/>
</dbReference>
<keyword evidence="7 10" id="KW-1133">Transmembrane helix</keyword>
<dbReference type="SUPFAM" id="SSF52540">
    <property type="entry name" value="P-loop containing nucleoside triphosphate hydrolases"/>
    <property type="match status" value="1"/>
</dbReference>
<dbReference type="GO" id="GO:0140359">
    <property type="term" value="F:ABC-type transporter activity"/>
    <property type="evidence" value="ECO:0007669"/>
    <property type="project" value="InterPro"/>
</dbReference>
<dbReference type="SMART" id="SM00240">
    <property type="entry name" value="FHA"/>
    <property type="match status" value="1"/>
</dbReference>
<dbReference type="InterPro" id="IPR000253">
    <property type="entry name" value="FHA_dom"/>
</dbReference>
<feature type="transmembrane region" description="Helical" evidence="10">
    <location>
        <begin position="692"/>
        <end position="709"/>
    </location>
</feature>
<feature type="domain" description="ABC transporter" evidence="12">
    <location>
        <begin position="327"/>
        <end position="570"/>
    </location>
</feature>
<feature type="transmembrane region" description="Helical" evidence="10">
    <location>
        <begin position="777"/>
        <end position="798"/>
    </location>
</feature>
<dbReference type="GO" id="GO:0016887">
    <property type="term" value="F:ATP hydrolysis activity"/>
    <property type="evidence" value="ECO:0007669"/>
    <property type="project" value="InterPro"/>
</dbReference>
<evidence type="ECO:0000256" key="9">
    <source>
        <dbReference type="SAM" id="MobiDB-lite"/>
    </source>
</evidence>
<dbReference type="EMBL" id="QHKI01000087">
    <property type="protein sequence ID" value="RSM65236.1"/>
    <property type="molecule type" value="Genomic_DNA"/>
</dbReference>
<dbReference type="PROSITE" id="PS00211">
    <property type="entry name" value="ABC_TRANSPORTER_1"/>
    <property type="match status" value="1"/>
</dbReference>
<dbReference type="GO" id="GO:0005524">
    <property type="term" value="F:ATP binding"/>
    <property type="evidence" value="ECO:0007669"/>
    <property type="project" value="UniProtKB-KW"/>
</dbReference>
<sequence>MPTVFYGPFARLADVWHGWRDGRQGIPATHRVKMRTPHHTVLILRAEEAFDHEWLVCAAAIEPYLDEFAAQAARLELAKTEFSQAEANLAALVEPTEEELGEARFGEERRSATAIQRRRRREFEARRRELKAAVAACAGRVESAEGVVTRINERIRREVKVASVRVIRLHEHAHRRLATYHRVLIRFHPDGELVAAVLDSSQPELPEWVERALRPDEDSPARPAPKPSEPPQPPAARTIPLTGRLVIGSSPAKAQIVIDGFEVGAAHAVVEPKSDGVHLHDLGAGAGTFLNGRRVLRTKLEPGDAFDIGDYRFALTQDGTALHQYWLGAADLVVFGMNRRVAVNGVVKPLLTKMSFVQRENSVLAVIGVSGAGKSTLFSEIVGELSHLKGGGQLFFRGMRVSTHLEQLRPRLGYVPQKEEHIPQNLTVRQVLAHTDRWRHRRNRADRTAKIEEVCRTLGIESTIDQMFRTLSGGQKKRVSIAMELLGEPHLLMLDEPTSGLDAGADRAVMRELRAISRSGTTVMVVTHSTEQLTEYADQVLIIARGGRPVYSGLPAQLPAAIKRSGTYADLMEHVSGDPDTLADAYQSGPEVKRAREAAEKLDGEATKRPDRVRGKTGTFLRQLFALTVRQIALSYPIGSVVNKPNVVGRRSANRQALFVCLLPFVLAGTSAAMAVMVSMDAGLGTAFGNHAVVLSVFTTLSVLSGQALTYSNLVEEFELIQREHRTGQLVAALVLAKWLVFAGTAAIQAALAVLVFRLWRPGSARTVTGWGPDLELFVGLAATTIAAMSVGMLMSAVAKDLKQAVMFTSLAIIAQVALNGVTKPLTGDWVAGSLAMLLPARWGLAASASTVDLNHAAPAAMDAMWAPTTGQLTLNLLVLAGLSTLYVVLAIRLLRRAIRTRHR</sequence>
<dbReference type="InterPro" id="IPR050352">
    <property type="entry name" value="ABCG_transporters"/>
</dbReference>
<evidence type="ECO:0008006" key="15">
    <source>
        <dbReference type="Google" id="ProtNLM"/>
    </source>
</evidence>
<keyword evidence="5" id="KW-0547">Nucleotide-binding</keyword>
<evidence type="ECO:0000259" key="12">
    <source>
        <dbReference type="PROSITE" id="PS50893"/>
    </source>
</evidence>
<dbReference type="Gene3D" id="2.60.200.20">
    <property type="match status" value="1"/>
</dbReference>
<dbReference type="InterPro" id="IPR008984">
    <property type="entry name" value="SMAD_FHA_dom_sf"/>
</dbReference>
<keyword evidence="4 10" id="KW-0812">Transmembrane</keyword>
<protein>
    <recommendedName>
        <fullName evidence="15">ABC transporter ATP-binding protein</fullName>
    </recommendedName>
</protein>
<dbReference type="SUPFAM" id="SSF49879">
    <property type="entry name" value="SMAD/FHA domain"/>
    <property type="match status" value="1"/>
</dbReference>
<evidence type="ECO:0000256" key="6">
    <source>
        <dbReference type="ARBA" id="ARBA00022840"/>
    </source>
</evidence>
<feature type="transmembrane region" description="Helical" evidence="10">
    <location>
        <begin position="873"/>
        <end position="895"/>
    </location>
</feature>
<keyword evidence="2" id="KW-0813">Transport</keyword>
<dbReference type="Pfam" id="PF01061">
    <property type="entry name" value="ABC2_membrane"/>
    <property type="match status" value="1"/>
</dbReference>
<keyword evidence="6" id="KW-0067">ATP-binding</keyword>
<dbReference type="InterPro" id="IPR017871">
    <property type="entry name" value="ABC_transporter-like_CS"/>
</dbReference>
<evidence type="ECO:0000256" key="10">
    <source>
        <dbReference type="SAM" id="Phobius"/>
    </source>
</evidence>
<feature type="region of interest" description="Disordered" evidence="9">
    <location>
        <begin position="214"/>
        <end position="238"/>
    </location>
</feature>
<reference evidence="13 14" key="1">
    <citation type="submission" date="2018-05" db="EMBL/GenBank/DDBJ databases">
        <title>Evolution of GPA BGCs.</title>
        <authorList>
            <person name="Waglechner N."/>
            <person name="Wright G.D."/>
        </authorList>
    </citation>
    <scope>NUCLEOTIDE SEQUENCE [LARGE SCALE GENOMIC DNA]</scope>
    <source>
        <strain evidence="13 14">A82846</strain>
    </source>
</reference>
<proteinExistence type="predicted"/>
<feature type="transmembrane region" description="Helical" evidence="10">
    <location>
        <begin position="657"/>
        <end position="680"/>
    </location>
</feature>
<accession>A0A428YC43</accession>
<organism evidence="13 14">
    <name type="scientific">Kibdelosporangium aridum</name>
    <dbReference type="NCBI Taxonomy" id="2030"/>
    <lineage>
        <taxon>Bacteria</taxon>
        <taxon>Bacillati</taxon>
        <taxon>Actinomycetota</taxon>
        <taxon>Actinomycetes</taxon>
        <taxon>Pseudonocardiales</taxon>
        <taxon>Pseudonocardiaceae</taxon>
        <taxon>Kibdelosporangium</taxon>
    </lineage>
</organism>
<evidence type="ECO:0000256" key="5">
    <source>
        <dbReference type="ARBA" id="ARBA00022741"/>
    </source>
</evidence>
<dbReference type="PROSITE" id="PS50893">
    <property type="entry name" value="ABC_TRANSPORTER_2"/>
    <property type="match status" value="1"/>
</dbReference>
<feature type="transmembrane region" description="Helical" evidence="10">
    <location>
        <begin position="730"/>
        <end position="757"/>
    </location>
</feature>
<dbReference type="PROSITE" id="PS50006">
    <property type="entry name" value="FHA_DOMAIN"/>
    <property type="match status" value="1"/>
</dbReference>
<dbReference type="InterPro" id="IPR003439">
    <property type="entry name" value="ABC_transporter-like_ATP-bd"/>
</dbReference>
<dbReference type="PANTHER" id="PTHR48041">
    <property type="entry name" value="ABC TRANSPORTER G FAMILY MEMBER 28"/>
    <property type="match status" value="1"/>
</dbReference>
<evidence type="ECO:0000256" key="4">
    <source>
        <dbReference type="ARBA" id="ARBA00022692"/>
    </source>
</evidence>
<dbReference type="InterPro" id="IPR013525">
    <property type="entry name" value="ABC2_TM"/>
</dbReference>
<dbReference type="OrthoDB" id="9804819at2"/>
<dbReference type="GO" id="GO:0016020">
    <property type="term" value="C:membrane"/>
    <property type="evidence" value="ECO:0007669"/>
    <property type="project" value="UniProtKB-SubCell"/>
</dbReference>
<evidence type="ECO:0000259" key="11">
    <source>
        <dbReference type="PROSITE" id="PS50006"/>
    </source>
</evidence>
<evidence type="ECO:0000256" key="8">
    <source>
        <dbReference type="ARBA" id="ARBA00023136"/>
    </source>
</evidence>
<evidence type="ECO:0000256" key="7">
    <source>
        <dbReference type="ARBA" id="ARBA00022989"/>
    </source>
</evidence>
<comment type="subcellular location">
    <subcellularLocation>
        <location evidence="1">Membrane</location>
        <topology evidence="1">Multi-pass membrane protein</topology>
    </subcellularLocation>
</comment>
<evidence type="ECO:0000313" key="13">
    <source>
        <dbReference type="EMBL" id="RSM65236.1"/>
    </source>
</evidence>
<dbReference type="Proteomes" id="UP000287547">
    <property type="component" value="Unassembled WGS sequence"/>
</dbReference>